<reference evidence="2" key="1">
    <citation type="journal article" date="2014" name="Front. Microbiol.">
        <title>High frequency of phylogenetically diverse reductive dehalogenase-homologous genes in deep subseafloor sedimentary metagenomes.</title>
        <authorList>
            <person name="Kawai M."/>
            <person name="Futagami T."/>
            <person name="Toyoda A."/>
            <person name="Takaki Y."/>
            <person name="Nishi S."/>
            <person name="Hori S."/>
            <person name="Arai W."/>
            <person name="Tsubouchi T."/>
            <person name="Morono Y."/>
            <person name="Uchiyama I."/>
            <person name="Ito T."/>
            <person name="Fujiyama A."/>
            <person name="Inagaki F."/>
            <person name="Takami H."/>
        </authorList>
    </citation>
    <scope>NUCLEOTIDE SEQUENCE</scope>
    <source>
        <strain evidence="2">Expedition CK06-06</strain>
    </source>
</reference>
<feature type="non-terminal residue" evidence="2">
    <location>
        <position position="1"/>
    </location>
</feature>
<dbReference type="InterPro" id="IPR008979">
    <property type="entry name" value="Galactose-bd-like_sf"/>
</dbReference>
<dbReference type="InterPro" id="IPR005674">
    <property type="entry name" value="CocE/Ser_esterase"/>
</dbReference>
<dbReference type="GO" id="GO:0008239">
    <property type="term" value="F:dipeptidyl-peptidase activity"/>
    <property type="evidence" value="ECO:0007669"/>
    <property type="project" value="InterPro"/>
</dbReference>
<dbReference type="SMART" id="SM00939">
    <property type="entry name" value="PepX_C"/>
    <property type="match status" value="1"/>
</dbReference>
<evidence type="ECO:0000259" key="1">
    <source>
        <dbReference type="SMART" id="SM00939"/>
    </source>
</evidence>
<dbReference type="Pfam" id="PF08530">
    <property type="entry name" value="PepX_C"/>
    <property type="match status" value="1"/>
</dbReference>
<dbReference type="EMBL" id="BARS01027972">
    <property type="protein sequence ID" value="GAG03043.1"/>
    <property type="molecule type" value="Genomic_DNA"/>
</dbReference>
<accession>X0URX9</accession>
<dbReference type="Gene3D" id="2.60.120.260">
    <property type="entry name" value="Galactose-binding domain-like"/>
    <property type="match status" value="1"/>
</dbReference>
<evidence type="ECO:0000313" key="2">
    <source>
        <dbReference type="EMBL" id="GAG03043.1"/>
    </source>
</evidence>
<feature type="domain" description="Xaa-Pro dipeptidyl-peptidase C-terminal" evidence="1">
    <location>
        <begin position="1"/>
        <end position="184"/>
    </location>
</feature>
<proteinExistence type="predicted"/>
<dbReference type="SUPFAM" id="SSF49785">
    <property type="entry name" value="Galactose-binding domain-like"/>
    <property type="match status" value="1"/>
</dbReference>
<sequence length="189" mass="21679">PFSAEIRTSQGHLWMVEDQRFAARRPDVLVYQSDVLTEDVTIAGPIIASLYVSTTGTDADWIVKLIDVYPGDASDNKPNPCNVRMGDFQMLVGADAFRGKYRNSYEKPEPFVPNKVTKIEYDLRDKCHCFCKGHRIMVQVQSTWFPVIDRNPQKFVDIYHAEESDFQKATHKVYRSAIHASHLKLKVLE</sequence>
<dbReference type="NCBIfam" id="TIGR00976">
    <property type="entry name" value="CocE_NonD"/>
    <property type="match status" value="1"/>
</dbReference>
<organism evidence="2">
    <name type="scientific">marine sediment metagenome</name>
    <dbReference type="NCBI Taxonomy" id="412755"/>
    <lineage>
        <taxon>unclassified sequences</taxon>
        <taxon>metagenomes</taxon>
        <taxon>ecological metagenomes</taxon>
    </lineage>
</organism>
<dbReference type="AlphaFoldDB" id="X0URX9"/>
<protein>
    <recommendedName>
        <fullName evidence="1">Xaa-Pro dipeptidyl-peptidase C-terminal domain-containing protein</fullName>
    </recommendedName>
</protein>
<gene>
    <name evidence="2" type="ORF">S01H1_43890</name>
</gene>
<dbReference type="InterPro" id="IPR013736">
    <property type="entry name" value="Xaa-Pro_dipept_C"/>
</dbReference>
<comment type="caution">
    <text evidence="2">The sequence shown here is derived from an EMBL/GenBank/DDBJ whole genome shotgun (WGS) entry which is preliminary data.</text>
</comment>
<name>X0URX9_9ZZZZ</name>